<evidence type="ECO:0000256" key="1">
    <source>
        <dbReference type="SAM" id="MobiDB-lite"/>
    </source>
</evidence>
<dbReference type="EMBL" id="BMXL01000008">
    <property type="protein sequence ID" value="GHD24252.1"/>
    <property type="molecule type" value="Genomic_DNA"/>
</dbReference>
<evidence type="ECO:0000313" key="2">
    <source>
        <dbReference type="EMBL" id="GHD24252.1"/>
    </source>
</evidence>
<sequence length="500" mass="53897">MSTTTDPWEQLLPAALVGTARRAVPDTPALPGPGAEDLHGPAALLDRAALAAVRRTAGHTPHTAEPLDPAPDDGAPEVDAAAAHHLTEILTARPTLLPEWLDLVARAGRRVPAVHLPALLDRGARDSELRPALAAAVGAHGHWLARFRNTWHYLGSHSAAAHFDPKVWEHGEPPERRRALAALRRTDPADARGRVAEALRADPVAERRRSLLSVLAHGLTTDDEEVLAAALTDRAAGVRGLALSLLSRLPDSTHADRLRGYVRALVSTGPRGEVRVGGIGPGRPRLLRDLALAAPGRSGDTDAARSERLWALITHAPLDVWTALVDPDPARVLARVERSGRTDVHDALVNAAGFQGSAEWGRALLSTLGPDVGGHLARATRDRRVLQLPALLRPLPLGERCAWVQQALSRTEDLNDAGHLLRAADGPWTPELSVAATRMLLNPRNRGGYRALCDAAAEYLPPEHLDHLPPDPPGLSPEDRSLYLDTRDTVRFRRAMKREL</sequence>
<comment type="caution">
    <text evidence="2">The sequence shown here is derived from an EMBL/GenBank/DDBJ whole genome shotgun (WGS) entry which is preliminary data.</text>
</comment>
<gene>
    <name evidence="2" type="ORF">GCM10007147_20060</name>
</gene>
<dbReference type="Proteomes" id="UP000654947">
    <property type="component" value="Unassembled WGS sequence"/>
</dbReference>
<feature type="region of interest" description="Disordered" evidence="1">
    <location>
        <begin position="54"/>
        <end position="77"/>
    </location>
</feature>
<proteinExistence type="predicted"/>
<keyword evidence="3" id="KW-1185">Reference proteome</keyword>
<organism evidence="2 3">
    <name type="scientific">Nocardiopsis kunsanensis</name>
    <dbReference type="NCBI Taxonomy" id="141693"/>
    <lineage>
        <taxon>Bacteria</taxon>
        <taxon>Bacillati</taxon>
        <taxon>Actinomycetota</taxon>
        <taxon>Actinomycetes</taxon>
        <taxon>Streptosporangiales</taxon>
        <taxon>Nocardiopsidaceae</taxon>
        <taxon>Nocardiopsis</taxon>
    </lineage>
</organism>
<protein>
    <submittedName>
        <fullName evidence="2">Uncharacterized protein</fullName>
    </submittedName>
</protein>
<dbReference type="Pfam" id="PF18944">
    <property type="entry name" value="DUF5691"/>
    <property type="match status" value="1"/>
</dbReference>
<accession>A0A919CGX0</accession>
<dbReference type="InterPro" id="IPR043746">
    <property type="entry name" value="DUF5691"/>
</dbReference>
<dbReference type="RefSeq" id="WP_193517807.1">
    <property type="nucleotide sequence ID" value="NZ_BMXL01000008.1"/>
</dbReference>
<reference evidence="2 3" key="1">
    <citation type="journal article" date="2014" name="Int. J. Syst. Evol. Microbiol.">
        <title>Complete genome sequence of Corynebacterium casei LMG S-19264T (=DSM 44701T), isolated from a smear-ripened cheese.</title>
        <authorList>
            <consortium name="US DOE Joint Genome Institute (JGI-PGF)"/>
            <person name="Walter F."/>
            <person name="Albersmeier A."/>
            <person name="Kalinowski J."/>
            <person name="Ruckert C."/>
        </authorList>
    </citation>
    <scope>NUCLEOTIDE SEQUENCE [LARGE SCALE GENOMIC DNA]</scope>
    <source>
        <strain evidence="2 3">KCTC 19473</strain>
    </source>
</reference>
<evidence type="ECO:0000313" key="3">
    <source>
        <dbReference type="Proteomes" id="UP000654947"/>
    </source>
</evidence>
<dbReference type="AlphaFoldDB" id="A0A919CGX0"/>
<name>A0A919CGX0_9ACTN</name>